<name>A0ABQ8GJK4_9PEZI</name>
<comment type="caution">
    <text evidence="2">The sequence shown here is derived from an EMBL/GenBank/DDBJ whole genome shotgun (WGS) entry which is preliminary data.</text>
</comment>
<dbReference type="EMBL" id="JAGTJR010000007">
    <property type="protein sequence ID" value="KAH7057446.1"/>
    <property type="molecule type" value="Genomic_DNA"/>
</dbReference>
<sequence>MPTAQQHPSPPAPASPLYSALRALALAHAKPDSLDHIMAIRAPHATHAWGHAGYLVARHPKLADVMDNAQFAAHIRSTGRYVAAARPSVVHDVVVDERKRRAVVRMSYFLRVDGGEKSGEGAEVVEQDLVWVLGFTSGEGEREREGVLIEESVEFIDAAASARLGTLVREVHGEVGEDKIRDLKIRHGYARKLLPPYHPLPSTNLGFIHSWGNAKKHIQQPKENVKTRPQHPANPETSPYETTENIESGREKQEQKLIIFNERTTDVLTRMYPMMGEEGSKKIDCDTSAQVMTDAGFSAPQQWLLSGRVSY</sequence>
<accession>A0ABQ8GJK4</accession>
<reference evidence="2 3" key="1">
    <citation type="journal article" date="2021" name="Nat. Commun.">
        <title>Genetic determinants of endophytism in the Arabidopsis root mycobiome.</title>
        <authorList>
            <person name="Mesny F."/>
            <person name="Miyauchi S."/>
            <person name="Thiergart T."/>
            <person name="Pickel B."/>
            <person name="Atanasova L."/>
            <person name="Karlsson M."/>
            <person name="Huettel B."/>
            <person name="Barry K.W."/>
            <person name="Haridas S."/>
            <person name="Chen C."/>
            <person name="Bauer D."/>
            <person name="Andreopoulos W."/>
            <person name="Pangilinan J."/>
            <person name="LaButti K."/>
            <person name="Riley R."/>
            <person name="Lipzen A."/>
            <person name="Clum A."/>
            <person name="Drula E."/>
            <person name="Henrissat B."/>
            <person name="Kohler A."/>
            <person name="Grigoriev I.V."/>
            <person name="Martin F.M."/>
            <person name="Hacquard S."/>
        </authorList>
    </citation>
    <scope>NUCLEOTIDE SEQUENCE [LARGE SCALE GENOMIC DNA]</scope>
    <source>
        <strain evidence="2 3">MPI-SDFR-AT-0080</strain>
    </source>
</reference>
<gene>
    <name evidence="2" type="ORF">B0J12DRAFT_738222</name>
</gene>
<dbReference type="Proteomes" id="UP000774617">
    <property type="component" value="Unassembled WGS sequence"/>
</dbReference>
<keyword evidence="3" id="KW-1185">Reference proteome</keyword>
<protein>
    <submittedName>
        <fullName evidence="2">Uncharacterized protein</fullName>
    </submittedName>
</protein>
<proteinExistence type="predicted"/>
<evidence type="ECO:0000256" key="1">
    <source>
        <dbReference type="SAM" id="MobiDB-lite"/>
    </source>
</evidence>
<evidence type="ECO:0000313" key="2">
    <source>
        <dbReference type="EMBL" id="KAH7057446.1"/>
    </source>
</evidence>
<organism evidence="2 3">
    <name type="scientific">Macrophomina phaseolina</name>
    <dbReference type="NCBI Taxonomy" id="35725"/>
    <lineage>
        <taxon>Eukaryota</taxon>
        <taxon>Fungi</taxon>
        <taxon>Dikarya</taxon>
        <taxon>Ascomycota</taxon>
        <taxon>Pezizomycotina</taxon>
        <taxon>Dothideomycetes</taxon>
        <taxon>Dothideomycetes incertae sedis</taxon>
        <taxon>Botryosphaeriales</taxon>
        <taxon>Botryosphaeriaceae</taxon>
        <taxon>Macrophomina</taxon>
    </lineage>
</organism>
<feature type="region of interest" description="Disordered" evidence="1">
    <location>
        <begin position="218"/>
        <end position="253"/>
    </location>
</feature>
<feature type="compositionally biased region" description="Polar residues" evidence="1">
    <location>
        <begin position="235"/>
        <end position="246"/>
    </location>
</feature>
<evidence type="ECO:0000313" key="3">
    <source>
        <dbReference type="Proteomes" id="UP000774617"/>
    </source>
</evidence>